<dbReference type="GO" id="GO:0006511">
    <property type="term" value="P:ubiquitin-dependent protein catabolic process"/>
    <property type="evidence" value="ECO:0007669"/>
    <property type="project" value="InterPro"/>
</dbReference>
<dbReference type="InterPro" id="IPR036317">
    <property type="entry name" value="Cullin_homology_sf"/>
</dbReference>
<evidence type="ECO:0000256" key="2">
    <source>
        <dbReference type="ARBA" id="ARBA00022499"/>
    </source>
</evidence>
<evidence type="ECO:0000313" key="8">
    <source>
        <dbReference type="Proteomes" id="UP001139887"/>
    </source>
</evidence>
<dbReference type="InterPro" id="IPR036390">
    <property type="entry name" value="WH_DNA-bd_sf"/>
</dbReference>
<dbReference type="InterPro" id="IPR016158">
    <property type="entry name" value="Cullin_homology"/>
</dbReference>
<dbReference type="SUPFAM" id="SSF46785">
    <property type="entry name" value="Winged helix' DNA-binding domain"/>
    <property type="match status" value="1"/>
</dbReference>
<gene>
    <name evidence="7" type="ORF">IWW36_003051</name>
</gene>
<dbReference type="PROSITE" id="PS50069">
    <property type="entry name" value="CULLIN_2"/>
    <property type="match status" value="1"/>
</dbReference>
<dbReference type="SMART" id="SM00884">
    <property type="entry name" value="Cullin_Nedd8"/>
    <property type="match status" value="1"/>
</dbReference>
<comment type="caution">
    <text evidence="7">The sequence shown here is derived from an EMBL/GenBank/DDBJ whole genome shotgun (WGS) entry which is preliminary data.</text>
</comment>
<dbReference type="Pfam" id="PF10557">
    <property type="entry name" value="Cullin_Nedd8"/>
    <property type="match status" value="1"/>
</dbReference>
<dbReference type="Gene3D" id="3.30.230.130">
    <property type="entry name" value="Cullin, Chain C, Domain 2"/>
    <property type="match status" value="1"/>
</dbReference>
<protein>
    <recommendedName>
        <fullName evidence="6">Cullin family profile domain-containing protein</fullName>
    </recommendedName>
</protein>
<dbReference type="FunFam" id="1.20.1310.10:FF:000035">
    <property type="entry name" value="Ubiquitin ligase subunit CulD, putative"/>
    <property type="match status" value="1"/>
</dbReference>
<dbReference type="InterPro" id="IPR016159">
    <property type="entry name" value="Cullin_repeat-like_dom_sf"/>
</dbReference>
<proteinExistence type="inferred from homology"/>
<dbReference type="Pfam" id="PF26557">
    <property type="entry name" value="Cullin_AB"/>
    <property type="match status" value="1"/>
</dbReference>
<reference evidence="7" key="1">
    <citation type="submission" date="2022-07" db="EMBL/GenBank/DDBJ databases">
        <title>Phylogenomic reconstructions and comparative analyses of Kickxellomycotina fungi.</title>
        <authorList>
            <person name="Reynolds N.K."/>
            <person name="Stajich J.E."/>
            <person name="Barry K."/>
            <person name="Grigoriev I.V."/>
            <person name="Crous P."/>
            <person name="Smith M.E."/>
        </authorList>
    </citation>
    <scope>NUCLEOTIDE SEQUENCE</scope>
    <source>
        <strain evidence="7">NRRL 1566</strain>
    </source>
</reference>
<dbReference type="AlphaFoldDB" id="A0A9W8M038"/>
<dbReference type="Pfam" id="PF00888">
    <property type="entry name" value="Cullin"/>
    <property type="match status" value="1"/>
</dbReference>
<keyword evidence="2" id="KW-1017">Isopeptide bond</keyword>
<evidence type="ECO:0000313" key="7">
    <source>
        <dbReference type="EMBL" id="KAJ2848833.1"/>
    </source>
</evidence>
<dbReference type="InterPro" id="IPR016157">
    <property type="entry name" value="Cullin_CS"/>
</dbReference>
<sequence>MWASKRPGPPAGGPQKKLVIKGLKALPILPSSYRDDTLSRLRNAVHAILENQPTTQGLEELYRDCEAMCLHKFANSIYEMLQQELKEYVHKQLSQIDKAQEALGSEEKVLEQTQQFWENYTQQLHMIRSVFLYLDRTYALHTANVASLWAMGLSVVRQYLVDSNMRTRLVRLFIGRVKNERDGQIVDEQTLASIAHMFIDLGLYTQTLLPNFIDATRDYYRRESLRLINSLVPLQQSTNADRGAQTSSAMNVPGYLAHVQHRLDEETQRAAQYLDPSIKSTLLATILSELIQKHAEKLLGSSFDAMMDANLVSDLNRLYKLVIPVDKLNALQKSWSAYIKTTGQRKMQLPDAEVTLVSGLLEFKSKLDNILNNAFQSDGKLHSALREAFEIFINTRRNKPAQLIARYVDQYMRTGSKTDDEQKMDAYLNRIIALFRFIQSKDLFEAYYRRDLSKRLLSAKSVAMDAESAFLHKLRTECGAGYTSQLEGMLRDMEVSDELATALSQATVESTISDIGFHANILTMSFWPTYEPIELALPRQVEAVQDQFAQFYAERHRGRNLQWQYNLGTCLIKVEFNEGPKELQMNQIQGTVLLLFAEQDELTYTQIQQNTGLEDSELQRTLQSLACGKFRVLTKEPKSRDVSTTDKFVFNSGFKCPQARIKISQIAVKEIEKESKEIEEHIHLDRMYRVDAALVRIMKARKTLEHDKLSSELLNQIDFNVAAAELKERIETLLERDYIRRDDSNQSTYHYIA</sequence>
<feature type="domain" description="Cullin family profile" evidence="6">
    <location>
        <begin position="399"/>
        <end position="626"/>
    </location>
</feature>
<keyword evidence="3" id="KW-0832">Ubl conjugation</keyword>
<accession>A0A9W8M038</accession>
<dbReference type="FunFam" id="1.10.10.10:FF:000050">
    <property type="entry name" value="Cullin 4B"/>
    <property type="match status" value="1"/>
</dbReference>
<dbReference type="SUPFAM" id="SSF74788">
    <property type="entry name" value="Cullin repeat-like"/>
    <property type="match status" value="1"/>
</dbReference>
<dbReference type="InterPro" id="IPR036388">
    <property type="entry name" value="WH-like_DNA-bd_sf"/>
</dbReference>
<dbReference type="FunFam" id="3.30.230.130:FF:000001">
    <property type="entry name" value="Cullin 4A"/>
    <property type="match status" value="1"/>
</dbReference>
<dbReference type="OrthoDB" id="27073at2759"/>
<comment type="similarity">
    <text evidence="1 4 5">Belongs to the cullin family.</text>
</comment>
<dbReference type="EMBL" id="JANBUW010000129">
    <property type="protein sequence ID" value="KAJ2848833.1"/>
    <property type="molecule type" value="Genomic_DNA"/>
</dbReference>
<dbReference type="GO" id="GO:0031461">
    <property type="term" value="C:cullin-RING ubiquitin ligase complex"/>
    <property type="evidence" value="ECO:0007669"/>
    <property type="project" value="InterPro"/>
</dbReference>
<dbReference type="SMART" id="SM00182">
    <property type="entry name" value="CULLIN"/>
    <property type="match status" value="1"/>
</dbReference>
<dbReference type="InterPro" id="IPR019559">
    <property type="entry name" value="Cullin_neddylation_domain"/>
</dbReference>
<dbReference type="InterPro" id="IPR059120">
    <property type="entry name" value="Cullin-like_AB"/>
</dbReference>
<name>A0A9W8M038_9FUNG</name>
<evidence type="ECO:0000256" key="5">
    <source>
        <dbReference type="RuleBase" id="RU003829"/>
    </source>
</evidence>
<dbReference type="PROSITE" id="PS01256">
    <property type="entry name" value="CULLIN_1"/>
    <property type="match status" value="1"/>
</dbReference>
<dbReference type="InterPro" id="IPR001373">
    <property type="entry name" value="Cullin_N"/>
</dbReference>
<evidence type="ECO:0000256" key="3">
    <source>
        <dbReference type="ARBA" id="ARBA00022843"/>
    </source>
</evidence>
<dbReference type="Proteomes" id="UP001139887">
    <property type="component" value="Unassembled WGS sequence"/>
</dbReference>
<dbReference type="GO" id="GO:0031625">
    <property type="term" value="F:ubiquitin protein ligase binding"/>
    <property type="evidence" value="ECO:0007669"/>
    <property type="project" value="InterPro"/>
</dbReference>
<organism evidence="7 8">
    <name type="scientific">Coemansia brasiliensis</name>
    <dbReference type="NCBI Taxonomy" id="2650707"/>
    <lineage>
        <taxon>Eukaryota</taxon>
        <taxon>Fungi</taxon>
        <taxon>Fungi incertae sedis</taxon>
        <taxon>Zoopagomycota</taxon>
        <taxon>Kickxellomycotina</taxon>
        <taxon>Kickxellomycetes</taxon>
        <taxon>Kickxellales</taxon>
        <taxon>Kickxellaceae</taxon>
        <taxon>Coemansia</taxon>
    </lineage>
</organism>
<dbReference type="InterPro" id="IPR045093">
    <property type="entry name" value="Cullin"/>
</dbReference>
<dbReference type="PANTHER" id="PTHR11932">
    <property type="entry name" value="CULLIN"/>
    <property type="match status" value="1"/>
</dbReference>
<dbReference type="FunFam" id="1.20.1310.10:FF:000002">
    <property type="entry name" value="cullin-3 isoform X1"/>
    <property type="match status" value="1"/>
</dbReference>
<evidence type="ECO:0000256" key="1">
    <source>
        <dbReference type="ARBA" id="ARBA00006019"/>
    </source>
</evidence>
<evidence type="ECO:0000256" key="4">
    <source>
        <dbReference type="PROSITE-ProRule" id="PRU00330"/>
    </source>
</evidence>
<dbReference type="Gene3D" id="1.20.1310.10">
    <property type="entry name" value="Cullin Repeats"/>
    <property type="match status" value="4"/>
</dbReference>
<keyword evidence="8" id="KW-1185">Reference proteome</keyword>
<evidence type="ECO:0000259" key="6">
    <source>
        <dbReference type="PROSITE" id="PS50069"/>
    </source>
</evidence>
<dbReference type="SUPFAM" id="SSF75632">
    <property type="entry name" value="Cullin homology domain"/>
    <property type="match status" value="1"/>
</dbReference>
<dbReference type="Gene3D" id="1.10.10.10">
    <property type="entry name" value="Winged helix-like DNA-binding domain superfamily/Winged helix DNA-binding domain"/>
    <property type="match status" value="1"/>
</dbReference>